<name>A0ABW0QEY1_9BURK</name>
<feature type="transmembrane region" description="Helical" evidence="6">
    <location>
        <begin position="15"/>
        <end position="36"/>
    </location>
</feature>
<proteinExistence type="inferred from homology"/>
<dbReference type="InterPro" id="IPR011014">
    <property type="entry name" value="MscS_channel_TM-2"/>
</dbReference>
<feature type="domain" description="Mechanosensitive ion channel MscS" evidence="7">
    <location>
        <begin position="108"/>
        <end position="176"/>
    </location>
</feature>
<organism evidence="8 9">
    <name type="scientific">Polaromonas jejuensis</name>
    <dbReference type="NCBI Taxonomy" id="457502"/>
    <lineage>
        <taxon>Bacteria</taxon>
        <taxon>Pseudomonadati</taxon>
        <taxon>Pseudomonadota</taxon>
        <taxon>Betaproteobacteria</taxon>
        <taxon>Burkholderiales</taxon>
        <taxon>Comamonadaceae</taxon>
        <taxon>Polaromonas</taxon>
    </lineage>
</organism>
<dbReference type="PANTHER" id="PTHR30221:SF1">
    <property type="entry name" value="SMALL-CONDUCTANCE MECHANOSENSITIVE CHANNEL"/>
    <property type="match status" value="1"/>
</dbReference>
<dbReference type="InterPro" id="IPR006685">
    <property type="entry name" value="MscS_channel_2nd"/>
</dbReference>
<dbReference type="EMBL" id="JBHSMX010000065">
    <property type="protein sequence ID" value="MFC5523363.1"/>
    <property type="molecule type" value="Genomic_DNA"/>
</dbReference>
<keyword evidence="6" id="KW-0813">Transport</keyword>
<comment type="similarity">
    <text evidence="2 6">Belongs to the MscS (TC 1.A.23) family.</text>
</comment>
<evidence type="ECO:0000313" key="8">
    <source>
        <dbReference type="EMBL" id="MFC5523363.1"/>
    </source>
</evidence>
<comment type="subcellular location">
    <subcellularLocation>
        <location evidence="6">Cell inner membrane</location>
        <topology evidence="6">Multi-pass membrane protein</topology>
    </subcellularLocation>
    <subcellularLocation>
        <location evidence="1">Membrane</location>
        <topology evidence="1">Multi-pass membrane protein</topology>
    </subcellularLocation>
</comment>
<evidence type="ECO:0000256" key="1">
    <source>
        <dbReference type="ARBA" id="ARBA00004141"/>
    </source>
</evidence>
<feature type="transmembrane region" description="Helical" evidence="6">
    <location>
        <begin position="57"/>
        <end position="80"/>
    </location>
</feature>
<dbReference type="InterPro" id="IPR010920">
    <property type="entry name" value="LSM_dom_sf"/>
</dbReference>
<dbReference type="Pfam" id="PF00924">
    <property type="entry name" value="MS_channel_2nd"/>
    <property type="match status" value="1"/>
</dbReference>
<keyword evidence="9" id="KW-1185">Reference proteome</keyword>
<dbReference type="Proteomes" id="UP001596084">
    <property type="component" value="Unassembled WGS sequence"/>
</dbReference>
<evidence type="ECO:0000256" key="4">
    <source>
        <dbReference type="ARBA" id="ARBA00022989"/>
    </source>
</evidence>
<evidence type="ECO:0000313" key="9">
    <source>
        <dbReference type="Proteomes" id="UP001596084"/>
    </source>
</evidence>
<dbReference type="Gene3D" id="1.10.287.1260">
    <property type="match status" value="1"/>
</dbReference>
<reference evidence="9" key="1">
    <citation type="journal article" date="2019" name="Int. J. Syst. Evol. Microbiol.">
        <title>The Global Catalogue of Microorganisms (GCM) 10K type strain sequencing project: providing services to taxonomists for standard genome sequencing and annotation.</title>
        <authorList>
            <consortium name="The Broad Institute Genomics Platform"/>
            <consortium name="The Broad Institute Genome Sequencing Center for Infectious Disease"/>
            <person name="Wu L."/>
            <person name="Ma J."/>
        </authorList>
    </citation>
    <scope>NUCLEOTIDE SEQUENCE [LARGE SCALE GENOMIC DNA]</scope>
    <source>
        <strain evidence="9">CGMCC 4.7277</strain>
    </source>
</reference>
<evidence type="ECO:0000256" key="6">
    <source>
        <dbReference type="RuleBase" id="RU369025"/>
    </source>
</evidence>
<gene>
    <name evidence="8" type="ORF">ACFPP7_20960</name>
</gene>
<evidence type="ECO:0000256" key="3">
    <source>
        <dbReference type="ARBA" id="ARBA00022692"/>
    </source>
</evidence>
<accession>A0ABW0QEY1</accession>
<dbReference type="SUPFAM" id="SSF82861">
    <property type="entry name" value="Mechanosensitive channel protein MscS (YggB), transmembrane region"/>
    <property type="match status" value="1"/>
</dbReference>
<keyword evidence="6" id="KW-0407">Ion channel</keyword>
<evidence type="ECO:0000256" key="2">
    <source>
        <dbReference type="ARBA" id="ARBA00008017"/>
    </source>
</evidence>
<keyword evidence="6" id="KW-0406">Ion transport</keyword>
<dbReference type="Gene3D" id="2.30.30.60">
    <property type="match status" value="1"/>
</dbReference>
<evidence type="ECO:0000256" key="5">
    <source>
        <dbReference type="ARBA" id="ARBA00023136"/>
    </source>
</evidence>
<keyword evidence="5 6" id="KW-0472">Membrane</keyword>
<evidence type="ECO:0000259" key="7">
    <source>
        <dbReference type="Pfam" id="PF00924"/>
    </source>
</evidence>
<keyword evidence="6" id="KW-0997">Cell inner membrane</keyword>
<comment type="function">
    <text evidence="6">Mechanosensitive channel that participates in the regulation of osmotic pressure changes within the cell, opening in response to stretch forces in the membrane lipid bilayer, without the need for other proteins. Contributes to normal resistance to hypoosmotic shock. Forms an ion channel of 1.0 nanosiemens conductance with a slight preference for anions.</text>
</comment>
<dbReference type="SUPFAM" id="SSF50182">
    <property type="entry name" value="Sm-like ribonucleoproteins"/>
    <property type="match status" value="1"/>
</dbReference>
<sequence length="197" mass="21406">MKALSMLQLFDPNQIVGALLLAGILVLVGIFLSWLVRRLIREALRHDQSERIDQITLSFLSHLTILVIWILLIIFYAHLIPALNRLGTALLAGVSLMSVIVGFAAQKTLGNLVAGISLVLYKPFRRGDRVQIQAPTGDGHEVGEVEDISLGYTFLRTDDGREIIIANGSMAQQTMIKLSGPSAGQRAKSETSSGQGC</sequence>
<keyword evidence="4 6" id="KW-1133">Transmembrane helix</keyword>
<dbReference type="PANTHER" id="PTHR30221">
    <property type="entry name" value="SMALL-CONDUCTANCE MECHANOSENSITIVE CHANNEL"/>
    <property type="match status" value="1"/>
</dbReference>
<dbReference type="InterPro" id="IPR045275">
    <property type="entry name" value="MscS_archaea/bacteria_type"/>
</dbReference>
<keyword evidence="6" id="KW-1003">Cell membrane</keyword>
<dbReference type="InterPro" id="IPR023408">
    <property type="entry name" value="MscS_beta-dom_sf"/>
</dbReference>
<comment type="caution">
    <text evidence="8">The sequence shown here is derived from an EMBL/GenBank/DDBJ whole genome shotgun (WGS) entry which is preliminary data.</text>
</comment>
<comment type="subunit">
    <text evidence="6">Homoheptamer.</text>
</comment>
<comment type="caution">
    <text evidence="6">Lacks conserved residue(s) required for the propagation of feature annotation.</text>
</comment>
<dbReference type="RefSeq" id="WP_245660686.1">
    <property type="nucleotide sequence ID" value="NZ_JBHSMX010000065.1"/>
</dbReference>
<keyword evidence="3 6" id="KW-0812">Transmembrane</keyword>
<protein>
    <recommendedName>
        <fullName evidence="6">Small-conductance mechanosensitive channel</fullName>
    </recommendedName>
</protein>